<feature type="transmembrane region" description="Helical" evidence="8">
    <location>
        <begin position="472"/>
        <end position="495"/>
    </location>
</feature>
<feature type="transmembrane region" description="Helical" evidence="8">
    <location>
        <begin position="422"/>
        <end position="451"/>
    </location>
</feature>
<name>A0A0C2YDW1_HEBCY</name>
<dbReference type="GO" id="GO:0006817">
    <property type="term" value="P:phosphate ion transport"/>
    <property type="evidence" value="ECO:0007669"/>
    <property type="project" value="TreeGrafter"/>
</dbReference>
<keyword evidence="3 8" id="KW-0812">Transmembrane</keyword>
<keyword evidence="11" id="KW-1185">Reference proteome</keyword>
<accession>A0A0C2YDW1</accession>
<evidence type="ECO:0000256" key="8">
    <source>
        <dbReference type="SAM" id="Phobius"/>
    </source>
</evidence>
<protein>
    <recommendedName>
        <fullName evidence="9">SPX domain-containing protein</fullName>
    </recommendedName>
</protein>
<feature type="transmembrane region" description="Helical" evidence="8">
    <location>
        <begin position="837"/>
        <end position="858"/>
    </location>
</feature>
<comment type="subcellular location">
    <subcellularLocation>
        <location evidence="1">Membrane</location>
        <topology evidence="1">Multi-pass membrane protein</topology>
    </subcellularLocation>
</comment>
<feature type="transmembrane region" description="Helical" evidence="8">
    <location>
        <begin position="559"/>
        <end position="579"/>
    </location>
</feature>
<keyword evidence="4 8" id="KW-1133">Transmembrane helix</keyword>
<dbReference type="HOGENOM" id="CLU_005170_8_0_1"/>
<dbReference type="NCBIfam" id="TIGR00785">
    <property type="entry name" value="dass"/>
    <property type="match status" value="1"/>
</dbReference>
<evidence type="ECO:0000256" key="4">
    <source>
        <dbReference type="ARBA" id="ARBA00022989"/>
    </source>
</evidence>
<evidence type="ECO:0000256" key="7">
    <source>
        <dbReference type="SAM" id="MobiDB-lite"/>
    </source>
</evidence>
<dbReference type="PANTHER" id="PTHR10283:SF92">
    <property type="entry name" value="LOW-AFFINITY PHOSPHATE TRANSPORTER PHO91"/>
    <property type="match status" value="1"/>
</dbReference>
<keyword evidence="6" id="KW-0175">Coiled coil</keyword>
<feature type="compositionally biased region" description="Basic residues" evidence="7">
    <location>
        <begin position="140"/>
        <end position="155"/>
    </location>
</feature>
<dbReference type="Pfam" id="PF03600">
    <property type="entry name" value="CitMHS"/>
    <property type="match status" value="1"/>
</dbReference>
<dbReference type="Pfam" id="PF03105">
    <property type="entry name" value="SPX"/>
    <property type="match status" value="2"/>
</dbReference>
<dbReference type="AlphaFoldDB" id="A0A0C2YDW1"/>
<feature type="transmembrane region" description="Helical" evidence="8">
    <location>
        <begin position="599"/>
        <end position="621"/>
    </location>
</feature>
<dbReference type="InterPro" id="IPR001898">
    <property type="entry name" value="SLC13A/DASS"/>
</dbReference>
<organism evidence="10 11">
    <name type="scientific">Hebeloma cylindrosporum</name>
    <dbReference type="NCBI Taxonomy" id="76867"/>
    <lineage>
        <taxon>Eukaryota</taxon>
        <taxon>Fungi</taxon>
        <taxon>Dikarya</taxon>
        <taxon>Basidiomycota</taxon>
        <taxon>Agaricomycotina</taxon>
        <taxon>Agaricomycetes</taxon>
        <taxon>Agaricomycetidae</taxon>
        <taxon>Agaricales</taxon>
        <taxon>Agaricineae</taxon>
        <taxon>Hymenogastraceae</taxon>
        <taxon>Hebeloma</taxon>
    </lineage>
</organism>
<dbReference type="Proteomes" id="UP000053424">
    <property type="component" value="Unassembled WGS sequence"/>
</dbReference>
<evidence type="ECO:0000256" key="2">
    <source>
        <dbReference type="ARBA" id="ARBA00022448"/>
    </source>
</evidence>
<feature type="transmembrane region" description="Helical" evidence="8">
    <location>
        <begin position="519"/>
        <end position="547"/>
    </location>
</feature>
<dbReference type="PANTHER" id="PTHR10283">
    <property type="entry name" value="SOLUTE CARRIER FAMILY 13 MEMBER"/>
    <property type="match status" value="1"/>
</dbReference>
<feature type="region of interest" description="Disordered" evidence="7">
    <location>
        <begin position="120"/>
        <end position="191"/>
    </location>
</feature>
<dbReference type="STRING" id="686832.A0A0C2YDW1"/>
<dbReference type="InterPro" id="IPR004331">
    <property type="entry name" value="SPX_dom"/>
</dbReference>
<dbReference type="GO" id="GO:0006797">
    <property type="term" value="P:polyphosphate metabolic process"/>
    <property type="evidence" value="ECO:0007669"/>
    <property type="project" value="TreeGrafter"/>
</dbReference>
<feature type="transmembrane region" description="Helical" evidence="8">
    <location>
        <begin position="679"/>
        <end position="697"/>
    </location>
</feature>
<feature type="transmembrane region" description="Helical" evidence="8">
    <location>
        <begin position="704"/>
        <end position="723"/>
    </location>
</feature>
<dbReference type="InterPro" id="IPR004680">
    <property type="entry name" value="Cit_transptr-like_dom"/>
</dbReference>
<feature type="transmembrane region" description="Helical" evidence="8">
    <location>
        <begin position="654"/>
        <end position="673"/>
    </location>
</feature>
<keyword evidence="2" id="KW-0813">Transport</keyword>
<evidence type="ECO:0000259" key="9">
    <source>
        <dbReference type="PROSITE" id="PS51382"/>
    </source>
</evidence>
<reference evidence="10 11" key="1">
    <citation type="submission" date="2014-04" db="EMBL/GenBank/DDBJ databases">
        <authorList>
            <consortium name="DOE Joint Genome Institute"/>
            <person name="Kuo A."/>
            <person name="Gay G."/>
            <person name="Dore J."/>
            <person name="Kohler A."/>
            <person name="Nagy L.G."/>
            <person name="Floudas D."/>
            <person name="Copeland A."/>
            <person name="Barry K.W."/>
            <person name="Cichocki N."/>
            <person name="Veneault-Fourrey C."/>
            <person name="LaButti K."/>
            <person name="Lindquist E.A."/>
            <person name="Lipzen A."/>
            <person name="Lundell T."/>
            <person name="Morin E."/>
            <person name="Murat C."/>
            <person name="Sun H."/>
            <person name="Tunlid A."/>
            <person name="Henrissat B."/>
            <person name="Grigoriev I.V."/>
            <person name="Hibbett D.S."/>
            <person name="Martin F."/>
            <person name="Nordberg H.P."/>
            <person name="Cantor M.N."/>
            <person name="Hua S.X."/>
        </authorList>
    </citation>
    <scope>NUCLEOTIDE SEQUENCE [LARGE SCALE GENOMIC DNA]</scope>
    <source>
        <strain evidence="11">h7</strain>
    </source>
</reference>
<sequence length="860" mass="95786">MRFSSSLKFNAVSEWWDEYISYDALKKHIYQLEKQQQRSLYTDLESHERSTLLGGQDATKNDAMFVRLLDQELKKVVAFYEQKEKELLEELETLEKDVLKMDDIGLGGGYHYEDYADDYDEEEDDDSIGSPRSPDDTRRSPSRHRKSSSAGRVRRPTLGASTSTDLSPAQHRQSVSSIDEPRDLEASYTSNKVSRGTLGKLNTKFNTLRDSLISSQSAVEPPATEPTVWTADFSYAYDTRLLFKRRITNLYVSFTNLKSYVEINHSGFRKITKKYDKVIYSELKDQYMQKVDVTLPFTQAAKDRINDSINRLVELYTKCVARGDKATALHQLRLHQRENIAWERDTVWRQMIGRERRGEGDMEDTAGATLIHEPEPTIVDIPTPIGIFTITRRRIFKVVALAIFILLLNIQIVPGVEANRCFAILSFCTILWATEAIPLFITSMFVPLLLVIFRVIRDADGVQMSPPEATKYVFSIMFSPTIMLLIGGFTIASALSKTNIDRVLITRILSLAGTRPSTVLLTFMAVSCFASMWISNVAAPTLCFTLIRPILRTLPPKSAFGPCLILAIALAANIGGQSSPISSPQNLIALAAMDPKIDWASWFAVALPVSAVSIILIWWLLLVSYKPARSPDGEGDIEIKAIRPTKEPFTVKQYWVIFVCLFTIGLWCIEHTIEEYVGDMGVIALIPVVLFFSTNVLKKDDFERFMWTIVFLAMGGIALGKGVMSSGLLDVLDGAIRDLVEGLSLYSVVMILSPIVLIVSTFISHTIASVLLVPIAQAVGQNLPGNPTNLLIFITALICSAGMGMPVSGFPNQTAATQEDELGELYLNNVDFLKNGVPASIIATLVVSTLGFVLMKVIGL</sequence>
<evidence type="ECO:0000313" key="10">
    <source>
        <dbReference type="EMBL" id="KIM39197.1"/>
    </source>
</evidence>
<feature type="transmembrane region" description="Helical" evidence="8">
    <location>
        <begin position="395"/>
        <end position="416"/>
    </location>
</feature>
<dbReference type="GO" id="GO:0005315">
    <property type="term" value="F:phosphate transmembrane transporter activity"/>
    <property type="evidence" value="ECO:0007669"/>
    <property type="project" value="TreeGrafter"/>
</dbReference>
<dbReference type="PROSITE" id="PS51382">
    <property type="entry name" value="SPX"/>
    <property type="match status" value="1"/>
</dbReference>
<proteinExistence type="predicted"/>
<gene>
    <name evidence="10" type="ORF">M413DRAFT_447161</name>
</gene>
<evidence type="ECO:0000256" key="5">
    <source>
        <dbReference type="ARBA" id="ARBA00023136"/>
    </source>
</evidence>
<reference evidence="11" key="2">
    <citation type="submission" date="2015-01" db="EMBL/GenBank/DDBJ databases">
        <title>Evolutionary Origins and Diversification of the Mycorrhizal Mutualists.</title>
        <authorList>
            <consortium name="DOE Joint Genome Institute"/>
            <consortium name="Mycorrhizal Genomics Consortium"/>
            <person name="Kohler A."/>
            <person name="Kuo A."/>
            <person name="Nagy L.G."/>
            <person name="Floudas D."/>
            <person name="Copeland A."/>
            <person name="Barry K.W."/>
            <person name="Cichocki N."/>
            <person name="Veneault-Fourrey C."/>
            <person name="LaButti K."/>
            <person name="Lindquist E.A."/>
            <person name="Lipzen A."/>
            <person name="Lundell T."/>
            <person name="Morin E."/>
            <person name="Murat C."/>
            <person name="Riley R."/>
            <person name="Ohm R."/>
            <person name="Sun H."/>
            <person name="Tunlid A."/>
            <person name="Henrissat B."/>
            <person name="Grigoriev I.V."/>
            <person name="Hibbett D.S."/>
            <person name="Martin F."/>
        </authorList>
    </citation>
    <scope>NUCLEOTIDE SEQUENCE [LARGE SCALE GENOMIC DNA]</scope>
    <source>
        <strain evidence="11">h7</strain>
    </source>
</reference>
<dbReference type="EMBL" id="KN831786">
    <property type="protein sequence ID" value="KIM39197.1"/>
    <property type="molecule type" value="Genomic_DNA"/>
</dbReference>
<feature type="domain" description="SPX" evidence="9">
    <location>
        <begin position="1"/>
        <end position="289"/>
    </location>
</feature>
<dbReference type="CDD" id="cd14478">
    <property type="entry name" value="SPX_PHO87_PHO90_like"/>
    <property type="match status" value="1"/>
</dbReference>
<feature type="transmembrane region" description="Helical" evidence="8">
    <location>
        <begin position="788"/>
        <end position="807"/>
    </location>
</feature>
<feature type="coiled-coil region" evidence="6">
    <location>
        <begin position="77"/>
        <end position="104"/>
    </location>
</feature>
<dbReference type="OrthoDB" id="10260443at2759"/>
<evidence type="ECO:0000256" key="3">
    <source>
        <dbReference type="ARBA" id="ARBA00022692"/>
    </source>
</evidence>
<evidence type="ECO:0000256" key="6">
    <source>
        <dbReference type="SAM" id="Coils"/>
    </source>
</evidence>
<feature type="compositionally biased region" description="Polar residues" evidence="7">
    <location>
        <begin position="159"/>
        <end position="177"/>
    </location>
</feature>
<evidence type="ECO:0000313" key="11">
    <source>
        <dbReference type="Proteomes" id="UP000053424"/>
    </source>
</evidence>
<keyword evidence="5 8" id="KW-0472">Membrane</keyword>
<dbReference type="GO" id="GO:0005886">
    <property type="term" value="C:plasma membrane"/>
    <property type="evidence" value="ECO:0007669"/>
    <property type="project" value="TreeGrafter"/>
</dbReference>
<feature type="transmembrane region" description="Helical" evidence="8">
    <location>
        <begin position="743"/>
        <end position="776"/>
    </location>
</feature>
<evidence type="ECO:0000256" key="1">
    <source>
        <dbReference type="ARBA" id="ARBA00004141"/>
    </source>
</evidence>
<dbReference type="CDD" id="cd01115">
    <property type="entry name" value="SLC13_permease"/>
    <property type="match status" value="1"/>
</dbReference>